<proteinExistence type="predicted"/>
<accession>A0ABT7ET16</accession>
<reference evidence="1 2" key="1">
    <citation type="submission" date="2023-05" db="EMBL/GenBank/DDBJ databases">
        <title>Pseudoalteromonas ardens sp. nov., Pseudoalteromonas obscura sp. nov., and Pseudoalteromonas umbrosa sp. nov., isolated from the coral Montipora capitata.</title>
        <authorList>
            <person name="Thomas E.M."/>
            <person name="Smith E.M."/>
            <person name="Papke E."/>
            <person name="Shlafstein M.D."/>
            <person name="Oline D.K."/>
            <person name="Videau P."/>
            <person name="Saw J.H."/>
            <person name="Strangman W.K."/>
            <person name="Ushijima B."/>
        </authorList>
    </citation>
    <scope>NUCLEOTIDE SEQUENCE [LARGE SCALE GENOMIC DNA]</scope>
    <source>
        <strain evidence="1 2">P94</strain>
    </source>
</reference>
<evidence type="ECO:0000313" key="1">
    <source>
        <dbReference type="EMBL" id="MDK2598168.1"/>
    </source>
</evidence>
<dbReference type="EMBL" id="JASJUT010000014">
    <property type="protein sequence ID" value="MDK2598168.1"/>
    <property type="molecule type" value="Genomic_DNA"/>
</dbReference>
<evidence type="ECO:0000313" key="2">
    <source>
        <dbReference type="Proteomes" id="UP001231915"/>
    </source>
</evidence>
<dbReference type="Proteomes" id="UP001231915">
    <property type="component" value="Unassembled WGS sequence"/>
</dbReference>
<sequence length="48" mass="5214">MQLKLSKKSVKSLSVQRPIDAKQTPHIAGGNLGTWTCAGSKPCQDKFE</sequence>
<organism evidence="1 2">
    <name type="scientific">Pseudoalteromonas obscura</name>
    <dbReference type="NCBI Taxonomy" id="3048491"/>
    <lineage>
        <taxon>Bacteria</taxon>
        <taxon>Pseudomonadati</taxon>
        <taxon>Pseudomonadota</taxon>
        <taxon>Gammaproteobacteria</taxon>
        <taxon>Alteromonadales</taxon>
        <taxon>Pseudoalteromonadaceae</taxon>
        <taxon>Pseudoalteromonas</taxon>
    </lineage>
</organism>
<comment type="caution">
    <text evidence="1">The sequence shown here is derived from an EMBL/GenBank/DDBJ whole genome shotgun (WGS) entry which is preliminary data.</text>
</comment>
<dbReference type="RefSeq" id="WP_023401206.1">
    <property type="nucleotide sequence ID" value="NZ_JASJUT010000014.1"/>
</dbReference>
<protein>
    <submittedName>
        <fullName evidence="1">Uncharacterized protein</fullName>
    </submittedName>
</protein>
<name>A0ABT7ET16_9GAMM</name>
<gene>
    <name evidence="1" type="ORF">QNM18_24225</name>
</gene>
<keyword evidence="2" id="KW-1185">Reference proteome</keyword>